<comment type="function">
    <text evidence="8">Required for the formation of a threonylcarbamoyl group on adenosine at position 37 (t(6)A37) in tRNAs that read codons beginning with adenine. Is involved in the transfer of the threonylcarbamoyl moiety of threonylcarbamoyl-AMP (TC-AMP) to the N6 group of A37, together with TsaE and TsaB. TsaD likely plays a direct catalytic role in this reaction.</text>
</comment>
<dbReference type="RefSeq" id="WP_188881742.1">
    <property type="nucleotide sequence ID" value="NZ_BMOY01000014.1"/>
</dbReference>
<feature type="domain" description="Gcp-like" evidence="9">
    <location>
        <begin position="23"/>
        <end position="306"/>
    </location>
</feature>
<organism evidence="10 11">
    <name type="scientific">Alicyclobacillus cellulosilyticus</name>
    <dbReference type="NCBI Taxonomy" id="1003997"/>
    <lineage>
        <taxon>Bacteria</taxon>
        <taxon>Bacillati</taxon>
        <taxon>Bacillota</taxon>
        <taxon>Bacilli</taxon>
        <taxon>Bacillales</taxon>
        <taxon>Alicyclobacillaceae</taxon>
        <taxon>Alicyclobacillus</taxon>
    </lineage>
</organism>
<dbReference type="FunFam" id="3.30.420.40:FF:000040">
    <property type="entry name" value="tRNA N6-adenosine threonylcarbamoyltransferase"/>
    <property type="match status" value="1"/>
</dbReference>
<accession>A0A917NJ05</accession>
<dbReference type="Proteomes" id="UP000637695">
    <property type="component" value="Unassembled WGS sequence"/>
</dbReference>
<keyword evidence="5 8" id="KW-0408">Iron</keyword>
<dbReference type="NCBIfam" id="TIGR00329">
    <property type="entry name" value="gcp_kae1"/>
    <property type="match status" value="1"/>
</dbReference>
<evidence type="ECO:0000256" key="6">
    <source>
        <dbReference type="ARBA" id="ARBA00023315"/>
    </source>
</evidence>
<sequence length="343" mass="35311">MRILGIETSCDETAAAIVDGRRVVSQRIASQMQVHARFGGVVPEVASRRHVETVTRVVAGALADAGAAWGDLDGIAVTCGPGLLGALLVGVSAAKGLALVTGLPLVGVHHIAGHVAAAFIDTAITPPCLALVVSGGHTELLRVDPPFCLTKLGGTKDDAAGEAYDKVARMLGLPYPGGPEVDRLAQSGDPAAYAFPRALMEDEGFDFSYSGLKSAVHNEIAKQRQRGEEVNPADVCASFQQAVVDVLVEKTARAVIRTGLRTVVVAGGVAANQGLRRALTARAAADGFAVHFPPLALCTDNAAMIAVAGGLLLELGVRHPLSLNAEANLSLAAWQQACGQRSG</sequence>
<dbReference type="Gene3D" id="3.30.420.40">
    <property type="match status" value="2"/>
</dbReference>
<feature type="binding site" evidence="8">
    <location>
        <position position="165"/>
    </location>
    <ligand>
        <name>substrate</name>
    </ligand>
</feature>
<feature type="binding site" evidence="8">
    <location>
        <position position="178"/>
    </location>
    <ligand>
        <name>substrate</name>
    </ligand>
</feature>
<dbReference type="InterPro" id="IPR022450">
    <property type="entry name" value="TsaD"/>
</dbReference>
<comment type="cofactor">
    <cofactor evidence="8">
        <name>Fe(2+)</name>
        <dbReference type="ChEBI" id="CHEBI:29033"/>
    </cofactor>
    <text evidence="8">Binds 1 Fe(2+) ion per subunit.</text>
</comment>
<feature type="binding site" evidence="8">
    <location>
        <position position="182"/>
    </location>
    <ligand>
        <name>substrate</name>
    </ligand>
</feature>
<evidence type="ECO:0000256" key="4">
    <source>
        <dbReference type="ARBA" id="ARBA00022723"/>
    </source>
</evidence>
<name>A0A917NJ05_9BACL</name>
<evidence type="ECO:0000256" key="3">
    <source>
        <dbReference type="ARBA" id="ARBA00022694"/>
    </source>
</evidence>
<dbReference type="EC" id="2.3.1.234" evidence="8"/>
<keyword evidence="4 8" id="KW-0479">Metal-binding</keyword>
<proteinExistence type="inferred from homology"/>
<evidence type="ECO:0000256" key="1">
    <source>
        <dbReference type="ARBA" id="ARBA00022490"/>
    </source>
</evidence>
<evidence type="ECO:0000256" key="5">
    <source>
        <dbReference type="ARBA" id="ARBA00023004"/>
    </source>
</evidence>
<keyword evidence="3 8" id="KW-0819">tRNA processing</keyword>
<evidence type="ECO:0000256" key="7">
    <source>
        <dbReference type="ARBA" id="ARBA00048117"/>
    </source>
</evidence>
<reference evidence="10" key="2">
    <citation type="submission" date="2020-09" db="EMBL/GenBank/DDBJ databases">
        <authorList>
            <person name="Sun Q."/>
            <person name="Ohkuma M."/>
        </authorList>
    </citation>
    <scope>NUCLEOTIDE SEQUENCE</scope>
    <source>
        <strain evidence="10">JCM 18487</strain>
    </source>
</reference>
<keyword evidence="6 8" id="KW-0012">Acyltransferase</keyword>
<evidence type="ECO:0000313" key="10">
    <source>
        <dbReference type="EMBL" id="GGJ04139.1"/>
    </source>
</evidence>
<evidence type="ECO:0000259" key="9">
    <source>
        <dbReference type="Pfam" id="PF00814"/>
    </source>
</evidence>
<dbReference type="InterPro" id="IPR043129">
    <property type="entry name" value="ATPase_NBD"/>
</dbReference>
<gene>
    <name evidence="8 10" type="primary">tsaD</name>
    <name evidence="10" type="ORF">GCM10010885_11790</name>
</gene>
<evidence type="ECO:0000313" key="11">
    <source>
        <dbReference type="Proteomes" id="UP000637695"/>
    </source>
</evidence>
<dbReference type="NCBIfam" id="TIGR03723">
    <property type="entry name" value="T6A_TsaD_YgjD"/>
    <property type="match status" value="1"/>
</dbReference>
<evidence type="ECO:0000256" key="8">
    <source>
        <dbReference type="HAMAP-Rule" id="MF_01445"/>
    </source>
</evidence>
<reference evidence="10" key="1">
    <citation type="journal article" date="2014" name="Int. J. Syst. Evol. Microbiol.">
        <title>Complete genome sequence of Corynebacterium casei LMG S-19264T (=DSM 44701T), isolated from a smear-ripened cheese.</title>
        <authorList>
            <consortium name="US DOE Joint Genome Institute (JGI-PGF)"/>
            <person name="Walter F."/>
            <person name="Albersmeier A."/>
            <person name="Kalinowski J."/>
            <person name="Ruckert C."/>
        </authorList>
    </citation>
    <scope>NUCLEOTIDE SEQUENCE</scope>
    <source>
        <strain evidence="10">JCM 18487</strain>
    </source>
</reference>
<comment type="caution">
    <text evidence="10">The sequence shown here is derived from an EMBL/GenBank/DDBJ whole genome shotgun (WGS) entry which is preliminary data.</text>
</comment>
<dbReference type="GO" id="GO:0005737">
    <property type="term" value="C:cytoplasm"/>
    <property type="evidence" value="ECO:0007669"/>
    <property type="project" value="UniProtKB-SubCell"/>
</dbReference>
<dbReference type="CDD" id="cd24133">
    <property type="entry name" value="ASKHA_NBD_TsaD_bac"/>
    <property type="match status" value="1"/>
</dbReference>
<keyword evidence="1 8" id="KW-0963">Cytoplasm</keyword>
<comment type="catalytic activity">
    <reaction evidence="7 8">
        <text>L-threonylcarbamoyladenylate + adenosine(37) in tRNA = N(6)-L-threonylcarbamoyladenosine(37) in tRNA + AMP + H(+)</text>
        <dbReference type="Rhea" id="RHEA:37059"/>
        <dbReference type="Rhea" id="RHEA-COMP:10162"/>
        <dbReference type="Rhea" id="RHEA-COMP:10163"/>
        <dbReference type="ChEBI" id="CHEBI:15378"/>
        <dbReference type="ChEBI" id="CHEBI:73682"/>
        <dbReference type="ChEBI" id="CHEBI:74411"/>
        <dbReference type="ChEBI" id="CHEBI:74418"/>
        <dbReference type="ChEBI" id="CHEBI:456215"/>
        <dbReference type="EC" id="2.3.1.234"/>
    </reaction>
</comment>
<feature type="binding site" evidence="8">
    <location>
        <position position="272"/>
    </location>
    <ligand>
        <name>substrate</name>
    </ligand>
</feature>
<feature type="binding site" evidence="8">
    <location>
        <begin position="132"/>
        <end position="136"/>
    </location>
    <ligand>
        <name>substrate</name>
    </ligand>
</feature>
<protein>
    <recommendedName>
        <fullName evidence="8">tRNA N6-adenosine threonylcarbamoyltransferase</fullName>
        <ecNumber evidence="8">2.3.1.234</ecNumber>
    </recommendedName>
    <alternativeName>
        <fullName evidence="8">N6-L-threonylcarbamoyladenine synthase</fullName>
        <shortName evidence="8">t(6)A synthase</shortName>
    </alternativeName>
    <alternativeName>
        <fullName evidence="8">t(6)A37 threonylcarbamoyladenosine biosynthesis protein TsaD</fullName>
    </alternativeName>
    <alternativeName>
        <fullName evidence="8">tRNA threonylcarbamoyladenosine biosynthesis protein TsaD</fullName>
    </alternativeName>
</protein>
<keyword evidence="2 8" id="KW-0808">Transferase</keyword>
<dbReference type="Pfam" id="PF00814">
    <property type="entry name" value="TsaD"/>
    <property type="match status" value="1"/>
</dbReference>
<dbReference type="EMBL" id="BMOY01000014">
    <property type="protein sequence ID" value="GGJ04139.1"/>
    <property type="molecule type" value="Genomic_DNA"/>
</dbReference>
<comment type="similarity">
    <text evidence="8">Belongs to the KAE1 / TsaD family.</text>
</comment>
<dbReference type="PANTHER" id="PTHR11735">
    <property type="entry name" value="TRNA N6-ADENOSINE THREONYLCARBAMOYLTRANSFERASE"/>
    <property type="match status" value="1"/>
</dbReference>
<comment type="subcellular location">
    <subcellularLocation>
        <location evidence="8">Cytoplasm</location>
    </subcellularLocation>
</comment>
<feature type="binding site" evidence="8">
    <location>
        <position position="110"/>
    </location>
    <ligand>
        <name>Fe cation</name>
        <dbReference type="ChEBI" id="CHEBI:24875"/>
    </ligand>
</feature>
<dbReference type="InterPro" id="IPR000905">
    <property type="entry name" value="Gcp-like_dom"/>
</dbReference>
<dbReference type="InterPro" id="IPR017861">
    <property type="entry name" value="KAE1/TsaD"/>
</dbReference>
<keyword evidence="11" id="KW-1185">Reference proteome</keyword>
<dbReference type="GO" id="GO:0061711">
    <property type="term" value="F:tRNA N(6)-L-threonylcarbamoyladenine synthase activity"/>
    <property type="evidence" value="ECO:0007669"/>
    <property type="project" value="UniProtKB-EC"/>
</dbReference>
<dbReference type="PANTHER" id="PTHR11735:SF6">
    <property type="entry name" value="TRNA N6-ADENOSINE THREONYLCARBAMOYLTRANSFERASE, MITOCHONDRIAL"/>
    <property type="match status" value="1"/>
</dbReference>
<dbReference type="AlphaFoldDB" id="A0A917NJ05"/>
<dbReference type="PRINTS" id="PR00789">
    <property type="entry name" value="OSIALOPTASE"/>
</dbReference>
<dbReference type="GO" id="GO:0002949">
    <property type="term" value="P:tRNA threonylcarbamoyladenosine modification"/>
    <property type="evidence" value="ECO:0007669"/>
    <property type="project" value="UniProtKB-UniRule"/>
</dbReference>
<feature type="binding site" evidence="8">
    <location>
        <position position="114"/>
    </location>
    <ligand>
        <name>Fe cation</name>
        <dbReference type="ChEBI" id="CHEBI:24875"/>
    </ligand>
</feature>
<dbReference type="SUPFAM" id="SSF53067">
    <property type="entry name" value="Actin-like ATPase domain"/>
    <property type="match status" value="2"/>
</dbReference>
<dbReference type="HAMAP" id="MF_01445">
    <property type="entry name" value="TsaD"/>
    <property type="match status" value="1"/>
</dbReference>
<dbReference type="GO" id="GO:0005506">
    <property type="term" value="F:iron ion binding"/>
    <property type="evidence" value="ECO:0007669"/>
    <property type="project" value="UniProtKB-UniRule"/>
</dbReference>
<dbReference type="FunFam" id="3.30.420.40:FF:000012">
    <property type="entry name" value="tRNA N6-adenosine threonylcarbamoyltransferase"/>
    <property type="match status" value="1"/>
</dbReference>
<feature type="binding site" evidence="8">
    <location>
        <position position="300"/>
    </location>
    <ligand>
        <name>Fe cation</name>
        <dbReference type="ChEBI" id="CHEBI:24875"/>
    </ligand>
</feature>
<evidence type="ECO:0000256" key="2">
    <source>
        <dbReference type="ARBA" id="ARBA00022679"/>
    </source>
</evidence>